<evidence type="ECO:0000256" key="3">
    <source>
        <dbReference type="SAM" id="MobiDB-lite"/>
    </source>
</evidence>
<dbReference type="SUPFAM" id="SSF48557">
    <property type="entry name" value="L-aspartase-like"/>
    <property type="match status" value="1"/>
</dbReference>
<dbReference type="InterPro" id="IPR000362">
    <property type="entry name" value="Fumarate_lyase_fam"/>
</dbReference>
<dbReference type="SMART" id="SM00998">
    <property type="entry name" value="ADSL_C"/>
    <property type="match status" value="1"/>
</dbReference>
<evidence type="ECO:0000313" key="5">
    <source>
        <dbReference type="EMBL" id="MFB9473903.1"/>
    </source>
</evidence>
<sequence>MTPRRTPETIPQTAHQTAHQTTRQPTRQTFKLLPELFGDPAMAEIFSAERTVLAWLRTEAALARAQAETGVITREDAAAIAAACVPATVDLPRLWSEAVNVGYPILPLVRMIAAALPEGPDGRVHYGATTQDIMDTGLSLQLGEALDRLAELLRGFGDAVARLVGEHAGTVVAARTHAQQAVPTTFGAKMAVLLAEVTRQRERVAATGRQVRVVSLFGAGGTSAAMGGRSSDVRAVMARELGLRTAEVPWHVARDGVAEFGVTCASLAATAARFAREVVDLSRTEVGEVREAGGHHRGASSTMPQKANPIGCEAVIGMSGTAGALSSGLFRAMEAGHERAAGEWQVEWYVVPLLAELAAGALATAADVAAGLRVYPEAMRANLDAEGGLIMAEAYMMRLAPALGRERAHDLVYRAAHEAREQGLALADALRGTAGPGDLESLGPLPIPPESYVGDAGAICAAALNAWREAPAGQEPERAPGKRAQEERAPEERAPEERVLRSGHE</sequence>
<feature type="compositionally biased region" description="Low complexity" evidence="3">
    <location>
        <begin position="11"/>
        <end position="25"/>
    </location>
</feature>
<dbReference type="EMBL" id="JBHMCF010000036">
    <property type="protein sequence ID" value="MFB9473903.1"/>
    <property type="molecule type" value="Genomic_DNA"/>
</dbReference>
<dbReference type="Pfam" id="PF10397">
    <property type="entry name" value="ADSL_C"/>
    <property type="match status" value="1"/>
</dbReference>
<feature type="compositionally biased region" description="Basic and acidic residues" evidence="3">
    <location>
        <begin position="475"/>
        <end position="505"/>
    </location>
</feature>
<evidence type="ECO:0000256" key="1">
    <source>
        <dbReference type="ARBA" id="ARBA00023239"/>
    </source>
</evidence>
<dbReference type="Proteomes" id="UP001589568">
    <property type="component" value="Unassembled WGS sequence"/>
</dbReference>
<name>A0ABV5NUA7_9ACTN</name>
<comment type="similarity">
    <text evidence="2">Belongs to the class-II fumarase/aspartase family.</text>
</comment>
<reference evidence="5 6" key="1">
    <citation type="submission" date="2024-09" db="EMBL/GenBank/DDBJ databases">
        <authorList>
            <person name="Sun Q."/>
            <person name="Mori K."/>
        </authorList>
    </citation>
    <scope>NUCLEOTIDE SEQUENCE [LARGE SCALE GENOMIC DNA]</scope>
    <source>
        <strain evidence="5 6">JCM 3324</strain>
    </source>
</reference>
<comment type="caution">
    <text evidence="5">The sequence shown here is derived from an EMBL/GenBank/DDBJ whole genome shotgun (WGS) entry which is preliminary data.</text>
</comment>
<gene>
    <name evidence="5" type="ORF">ACFFR3_30775</name>
</gene>
<dbReference type="InterPro" id="IPR022761">
    <property type="entry name" value="Fumarate_lyase_N"/>
</dbReference>
<keyword evidence="1 5" id="KW-0456">Lyase</keyword>
<protein>
    <submittedName>
        <fullName evidence="5">Adenylosuccinate lyase family protein</fullName>
    </submittedName>
</protein>
<dbReference type="CDD" id="cd01597">
    <property type="entry name" value="pCLME"/>
    <property type="match status" value="1"/>
</dbReference>
<dbReference type="Pfam" id="PF00206">
    <property type="entry name" value="Lyase_1"/>
    <property type="match status" value="1"/>
</dbReference>
<keyword evidence="6" id="KW-1185">Reference proteome</keyword>
<dbReference type="GO" id="GO:0016829">
    <property type="term" value="F:lyase activity"/>
    <property type="evidence" value="ECO:0007669"/>
    <property type="project" value="UniProtKB-KW"/>
</dbReference>
<dbReference type="PANTHER" id="PTHR43172:SF2">
    <property type="entry name" value="ADENYLOSUCCINATE LYASE C-TERMINAL DOMAIN-CONTAINING PROTEIN"/>
    <property type="match status" value="1"/>
</dbReference>
<organism evidence="5 6">
    <name type="scientific">Nonomuraea salmonea</name>
    <dbReference type="NCBI Taxonomy" id="46181"/>
    <lineage>
        <taxon>Bacteria</taxon>
        <taxon>Bacillati</taxon>
        <taxon>Actinomycetota</taxon>
        <taxon>Actinomycetes</taxon>
        <taxon>Streptosporangiales</taxon>
        <taxon>Streptosporangiaceae</taxon>
        <taxon>Nonomuraea</taxon>
    </lineage>
</organism>
<dbReference type="PRINTS" id="PR00145">
    <property type="entry name" value="ARGSUCLYASE"/>
</dbReference>
<evidence type="ECO:0000313" key="6">
    <source>
        <dbReference type="Proteomes" id="UP001589568"/>
    </source>
</evidence>
<dbReference type="Gene3D" id="1.20.200.10">
    <property type="entry name" value="Fumarase/aspartase (Central domain)"/>
    <property type="match status" value="1"/>
</dbReference>
<dbReference type="InterPro" id="IPR024083">
    <property type="entry name" value="Fumarase/histidase_N"/>
</dbReference>
<dbReference type="RefSeq" id="WP_345385992.1">
    <property type="nucleotide sequence ID" value="NZ_BAAAXS010000001.1"/>
</dbReference>
<feature type="region of interest" description="Disordered" evidence="3">
    <location>
        <begin position="470"/>
        <end position="505"/>
    </location>
</feature>
<proteinExistence type="inferred from homology"/>
<dbReference type="Gene3D" id="1.10.40.30">
    <property type="entry name" value="Fumarase/aspartase (C-terminal domain)"/>
    <property type="match status" value="1"/>
</dbReference>
<evidence type="ECO:0000256" key="2">
    <source>
        <dbReference type="ARBA" id="ARBA00034772"/>
    </source>
</evidence>
<accession>A0ABV5NUA7</accession>
<dbReference type="InterPro" id="IPR019468">
    <property type="entry name" value="AdenyloSucc_lyase_C"/>
</dbReference>
<feature type="region of interest" description="Disordered" evidence="3">
    <location>
        <begin position="1"/>
        <end position="25"/>
    </location>
</feature>
<evidence type="ECO:0000259" key="4">
    <source>
        <dbReference type="SMART" id="SM00998"/>
    </source>
</evidence>
<feature type="domain" description="Adenylosuccinate lyase C-terminal" evidence="4">
    <location>
        <begin position="387"/>
        <end position="464"/>
    </location>
</feature>
<dbReference type="Gene3D" id="1.10.275.10">
    <property type="entry name" value="Fumarase/aspartase (N-terminal domain)"/>
    <property type="match status" value="1"/>
</dbReference>
<dbReference type="InterPro" id="IPR008948">
    <property type="entry name" value="L-Aspartase-like"/>
</dbReference>
<dbReference type="PANTHER" id="PTHR43172">
    <property type="entry name" value="ADENYLOSUCCINATE LYASE"/>
    <property type="match status" value="1"/>
</dbReference>
<dbReference type="PRINTS" id="PR00149">
    <property type="entry name" value="FUMRATELYASE"/>
</dbReference>